<dbReference type="Proteomes" id="UP000324159">
    <property type="component" value="Unassembled WGS sequence"/>
</dbReference>
<comment type="caution">
    <text evidence="2">The sequence shown here is derived from an EMBL/GenBank/DDBJ whole genome shotgun (WGS) entry which is preliminary data.</text>
</comment>
<dbReference type="OrthoDB" id="9796740at2"/>
<dbReference type="Pfam" id="PF10135">
    <property type="entry name" value="Rod-binding"/>
    <property type="match status" value="1"/>
</dbReference>
<organism evidence="2 3">
    <name type="scientific">Geothermobacter ehrlichii</name>
    <dbReference type="NCBI Taxonomy" id="213224"/>
    <lineage>
        <taxon>Bacteria</taxon>
        <taxon>Pseudomonadati</taxon>
        <taxon>Thermodesulfobacteriota</taxon>
        <taxon>Desulfuromonadia</taxon>
        <taxon>Desulfuromonadales</taxon>
        <taxon>Geothermobacteraceae</taxon>
        <taxon>Geothermobacter</taxon>
    </lineage>
</organism>
<feature type="domain" description="Flagellar protein FlgJ N-terminal" evidence="1">
    <location>
        <begin position="43"/>
        <end position="91"/>
    </location>
</feature>
<reference evidence="2 3" key="1">
    <citation type="submission" date="2019-07" db="EMBL/GenBank/DDBJ databases">
        <title>Genomic Encyclopedia of Type Strains, Phase IV (KMG-IV): sequencing the most valuable type-strain genomes for metagenomic binning, comparative biology and taxonomic classification.</title>
        <authorList>
            <person name="Goeker M."/>
        </authorList>
    </citation>
    <scope>NUCLEOTIDE SEQUENCE [LARGE SCALE GENOMIC DNA]</scope>
    <source>
        <strain evidence="2 3">SS015</strain>
    </source>
</reference>
<evidence type="ECO:0000259" key="1">
    <source>
        <dbReference type="Pfam" id="PF10135"/>
    </source>
</evidence>
<dbReference type="AlphaFoldDB" id="A0A5D3WMF9"/>
<keyword evidence="2" id="KW-0969">Cilium</keyword>
<evidence type="ECO:0000313" key="2">
    <source>
        <dbReference type="EMBL" id="TYP00183.1"/>
    </source>
</evidence>
<name>A0A5D3WMF9_9BACT</name>
<proteinExistence type="predicted"/>
<accession>A0A5D3WMF9</accession>
<keyword evidence="3" id="KW-1185">Reference proteome</keyword>
<dbReference type="InterPro" id="IPR019301">
    <property type="entry name" value="Flagellar_prot_FlgJ_N"/>
</dbReference>
<keyword evidence="2" id="KW-0966">Cell projection</keyword>
<evidence type="ECO:0000313" key="3">
    <source>
        <dbReference type="Proteomes" id="UP000324159"/>
    </source>
</evidence>
<dbReference type="EMBL" id="VNIB01000001">
    <property type="protein sequence ID" value="TYP00183.1"/>
    <property type="molecule type" value="Genomic_DNA"/>
</dbReference>
<sequence>MKIPGLLPTELSFGKGEKTSDKNAELRQACREFEALFIQSMLKGMHATVPDSGLLDKDAGRDIYREMMDIEIARQIAGRGNGLGIGRTLYERLSRQQTKNRIP</sequence>
<gene>
    <name evidence="2" type="ORF">EDC39_101344</name>
</gene>
<dbReference type="RefSeq" id="WP_148894367.1">
    <property type="nucleotide sequence ID" value="NZ_VNIB01000001.1"/>
</dbReference>
<keyword evidence="2" id="KW-0282">Flagellum</keyword>
<protein>
    <submittedName>
        <fullName evidence="2">Flagellar protein FlgJ</fullName>
    </submittedName>
</protein>